<feature type="region of interest" description="Disordered" evidence="1">
    <location>
        <begin position="78"/>
        <end position="128"/>
    </location>
</feature>
<comment type="caution">
    <text evidence="2">The sequence shown here is derived from an EMBL/GenBank/DDBJ whole genome shotgun (WGS) entry which is preliminary data.</text>
</comment>
<dbReference type="OrthoDB" id="1724341at2759"/>
<organism evidence="2 3">
    <name type="scientific">Olea europaea subsp. europaea</name>
    <dbReference type="NCBI Taxonomy" id="158383"/>
    <lineage>
        <taxon>Eukaryota</taxon>
        <taxon>Viridiplantae</taxon>
        <taxon>Streptophyta</taxon>
        <taxon>Embryophyta</taxon>
        <taxon>Tracheophyta</taxon>
        <taxon>Spermatophyta</taxon>
        <taxon>Magnoliopsida</taxon>
        <taxon>eudicotyledons</taxon>
        <taxon>Gunneridae</taxon>
        <taxon>Pentapetalae</taxon>
        <taxon>asterids</taxon>
        <taxon>lamiids</taxon>
        <taxon>Lamiales</taxon>
        <taxon>Oleaceae</taxon>
        <taxon>Oleeae</taxon>
        <taxon>Olea</taxon>
    </lineage>
</organism>
<feature type="compositionally biased region" description="Low complexity" evidence="1">
    <location>
        <begin position="101"/>
        <end position="112"/>
    </location>
</feature>
<reference evidence="2 3" key="1">
    <citation type="submission" date="2019-12" db="EMBL/GenBank/DDBJ databases">
        <authorList>
            <person name="Alioto T."/>
            <person name="Alioto T."/>
            <person name="Gomez Garrido J."/>
        </authorList>
    </citation>
    <scope>NUCLEOTIDE SEQUENCE [LARGE SCALE GENOMIC DNA]</scope>
</reference>
<dbReference type="Gramene" id="OE9A056085T2">
    <property type="protein sequence ID" value="OE9A056085C2"/>
    <property type="gene ID" value="OE9A056085"/>
</dbReference>
<evidence type="ECO:0000313" key="3">
    <source>
        <dbReference type="Proteomes" id="UP000594638"/>
    </source>
</evidence>
<gene>
    <name evidence="2" type="ORF">OLEA9_A056085</name>
</gene>
<sequence>MAIPKTLNPAIPFIIILSTPLLSSPENQELTRIMCSFRAVIRRCRRRMASHWVSCSVQGWPSSSTTTIPFSCRRVTVASRSPTETPRTLFSTPKWTRSHSSRSIPPASSRRPTALQDKTRESDEDDVHDRDYDVAALANNLSPAFRYNATQLLDRKSSRENIQSWK</sequence>
<proteinExistence type="predicted"/>
<dbReference type="Proteomes" id="UP000594638">
    <property type="component" value="Unassembled WGS sequence"/>
</dbReference>
<dbReference type="EMBL" id="CACTIH010005459">
    <property type="protein sequence ID" value="CAA2993869.1"/>
    <property type="molecule type" value="Genomic_DNA"/>
</dbReference>
<feature type="compositionally biased region" description="Basic and acidic residues" evidence="1">
    <location>
        <begin position="117"/>
        <end position="128"/>
    </location>
</feature>
<dbReference type="Gramene" id="OE9A056085T1">
    <property type="protein sequence ID" value="OE9A056085C1"/>
    <property type="gene ID" value="OE9A056085"/>
</dbReference>
<dbReference type="AlphaFoldDB" id="A0A8S0SMQ4"/>
<accession>A0A8S0SMQ4</accession>
<name>A0A8S0SMQ4_OLEEU</name>
<evidence type="ECO:0000313" key="2">
    <source>
        <dbReference type="EMBL" id="CAA2993869.1"/>
    </source>
</evidence>
<feature type="compositionally biased region" description="Polar residues" evidence="1">
    <location>
        <begin position="78"/>
        <end position="95"/>
    </location>
</feature>
<keyword evidence="3" id="KW-1185">Reference proteome</keyword>
<evidence type="ECO:0000256" key="1">
    <source>
        <dbReference type="SAM" id="MobiDB-lite"/>
    </source>
</evidence>
<protein>
    <submittedName>
        <fullName evidence="2">Uncharacterized protein</fullName>
    </submittedName>
</protein>